<dbReference type="PANTHER" id="PTHR30055:SF234">
    <property type="entry name" value="HTH-TYPE TRANSCRIPTIONAL REGULATOR BETI"/>
    <property type="match status" value="1"/>
</dbReference>
<evidence type="ECO:0000256" key="1">
    <source>
        <dbReference type="ARBA" id="ARBA00023015"/>
    </source>
</evidence>
<dbReference type="InterPro" id="IPR009057">
    <property type="entry name" value="Homeodomain-like_sf"/>
</dbReference>
<dbReference type="InterPro" id="IPR023772">
    <property type="entry name" value="DNA-bd_HTH_TetR-type_CS"/>
</dbReference>
<reference evidence="6 7" key="1">
    <citation type="submission" date="2020-10" db="EMBL/GenBank/DDBJ databases">
        <title>Phylogeny of dyella-like bacteria.</title>
        <authorList>
            <person name="Fu J."/>
        </authorList>
    </citation>
    <scope>NUCLEOTIDE SEQUENCE [LARGE SCALE GENOMIC DNA]</scope>
    <source>
        <strain evidence="6 7">DHOB09</strain>
    </source>
</reference>
<dbReference type="Gene3D" id="1.10.357.10">
    <property type="entry name" value="Tetracycline Repressor, domain 2"/>
    <property type="match status" value="1"/>
</dbReference>
<protein>
    <submittedName>
        <fullName evidence="6">TetR/AcrR family transcriptional regulator</fullName>
    </submittedName>
</protein>
<name>A0ABX7GYD7_9GAMM</name>
<dbReference type="SUPFAM" id="SSF46689">
    <property type="entry name" value="Homeodomain-like"/>
    <property type="match status" value="1"/>
</dbReference>
<sequence>MAPTPPAGRRDRKRSQTQDHLAKTAERLFDAYGFDAVTMEQIATEADVAKGTLYNHFSTKEAVLAHWIHTELANDLKHLASDIGPHTTFVDGITLILTASADWCERHRAYLPPYLRFRFLEMGASDSAPESAGSQDMISAFSGLILNSQAVGQMRTDISAEHLAMMFHHLYLSALLRWLDIPKLKLREAFAQVVRLFMEGATSSTVKVKKPGKKT</sequence>
<dbReference type="PROSITE" id="PS50977">
    <property type="entry name" value="HTH_TETR_2"/>
    <property type="match status" value="1"/>
</dbReference>
<evidence type="ECO:0000259" key="5">
    <source>
        <dbReference type="PROSITE" id="PS50977"/>
    </source>
</evidence>
<keyword evidence="7" id="KW-1185">Reference proteome</keyword>
<dbReference type="Pfam" id="PF00440">
    <property type="entry name" value="TetR_N"/>
    <property type="match status" value="1"/>
</dbReference>
<organism evidence="6 7">
    <name type="scientific">Dyella caseinilytica</name>
    <dbReference type="NCBI Taxonomy" id="1849581"/>
    <lineage>
        <taxon>Bacteria</taxon>
        <taxon>Pseudomonadati</taxon>
        <taxon>Pseudomonadota</taxon>
        <taxon>Gammaproteobacteria</taxon>
        <taxon>Lysobacterales</taxon>
        <taxon>Rhodanobacteraceae</taxon>
        <taxon>Dyella</taxon>
    </lineage>
</organism>
<dbReference type="PROSITE" id="PS01081">
    <property type="entry name" value="HTH_TETR_1"/>
    <property type="match status" value="1"/>
</dbReference>
<accession>A0ABX7GYD7</accession>
<keyword evidence="3" id="KW-0804">Transcription</keyword>
<dbReference type="InterPro" id="IPR036271">
    <property type="entry name" value="Tet_transcr_reg_TetR-rel_C_sf"/>
</dbReference>
<evidence type="ECO:0000256" key="4">
    <source>
        <dbReference type="PROSITE-ProRule" id="PRU00335"/>
    </source>
</evidence>
<dbReference type="InterPro" id="IPR050109">
    <property type="entry name" value="HTH-type_TetR-like_transc_reg"/>
</dbReference>
<evidence type="ECO:0000313" key="7">
    <source>
        <dbReference type="Proteomes" id="UP000663181"/>
    </source>
</evidence>
<evidence type="ECO:0000313" key="6">
    <source>
        <dbReference type="EMBL" id="QRN54849.1"/>
    </source>
</evidence>
<feature type="domain" description="HTH tetR-type" evidence="5">
    <location>
        <begin position="15"/>
        <end position="75"/>
    </location>
</feature>
<evidence type="ECO:0000256" key="2">
    <source>
        <dbReference type="ARBA" id="ARBA00023125"/>
    </source>
</evidence>
<dbReference type="PRINTS" id="PR00455">
    <property type="entry name" value="HTHTETR"/>
</dbReference>
<dbReference type="Proteomes" id="UP000663181">
    <property type="component" value="Chromosome"/>
</dbReference>
<gene>
    <name evidence="6" type="ORF">ISN74_05705</name>
</gene>
<dbReference type="SUPFAM" id="SSF48498">
    <property type="entry name" value="Tetracyclin repressor-like, C-terminal domain"/>
    <property type="match status" value="1"/>
</dbReference>
<dbReference type="RefSeq" id="WP_188798227.1">
    <property type="nucleotide sequence ID" value="NZ_BMIZ01000001.1"/>
</dbReference>
<keyword evidence="2 4" id="KW-0238">DNA-binding</keyword>
<dbReference type="PANTHER" id="PTHR30055">
    <property type="entry name" value="HTH-TYPE TRANSCRIPTIONAL REGULATOR RUTR"/>
    <property type="match status" value="1"/>
</dbReference>
<evidence type="ECO:0000256" key="3">
    <source>
        <dbReference type="ARBA" id="ARBA00023163"/>
    </source>
</evidence>
<dbReference type="InterPro" id="IPR001647">
    <property type="entry name" value="HTH_TetR"/>
</dbReference>
<proteinExistence type="predicted"/>
<keyword evidence="1" id="KW-0805">Transcription regulation</keyword>
<dbReference type="EMBL" id="CP064030">
    <property type="protein sequence ID" value="QRN54849.1"/>
    <property type="molecule type" value="Genomic_DNA"/>
</dbReference>
<feature type="DNA-binding region" description="H-T-H motif" evidence="4">
    <location>
        <begin position="38"/>
        <end position="57"/>
    </location>
</feature>